<evidence type="ECO:0000256" key="2">
    <source>
        <dbReference type="PROSITE-ProRule" id="PRU00169"/>
    </source>
</evidence>
<accession>A0ABY1QUD3</accession>
<dbReference type="InterPro" id="IPR011006">
    <property type="entry name" value="CheY-like_superfamily"/>
</dbReference>
<feature type="region of interest" description="Disordered" evidence="3">
    <location>
        <begin position="1"/>
        <end position="24"/>
    </location>
</feature>
<dbReference type="PANTHER" id="PTHR44591">
    <property type="entry name" value="STRESS RESPONSE REGULATOR PROTEIN 1"/>
    <property type="match status" value="1"/>
</dbReference>
<sequence length="159" mass="16835">MLLTPEEADSFGGPPAQLGEKGEGSVAATISEAHIDRGADVLIVEDESLVRMMAAEILVEAGYRTIEACDAPTALAVLERDDGIAAIFTDIEMPGMSGLALAGIVRERWPGVAILVTSGRVRPRHGEFPEGADFIPKPYNPPDLVRAVGAMIARSVRDI</sequence>
<dbReference type="SMART" id="SM00448">
    <property type="entry name" value="REC"/>
    <property type="match status" value="1"/>
</dbReference>
<reference evidence="5 6" key="1">
    <citation type="submission" date="2017-05" db="EMBL/GenBank/DDBJ databases">
        <authorList>
            <person name="Varghese N."/>
            <person name="Submissions S."/>
        </authorList>
    </citation>
    <scope>NUCLEOTIDE SEQUENCE [LARGE SCALE GENOMIC DNA]</scope>
    <source>
        <strain evidence="5 6">SM16</strain>
    </source>
</reference>
<protein>
    <submittedName>
        <fullName evidence="5">Response regulator receiver domain-containing protein</fullName>
    </submittedName>
</protein>
<keyword evidence="6" id="KW-1185">Reference proteome</keyword>
<evidence type="ECO:0000313" key="5">
    <source>
        <dbReference type="EMBL" id="SMP80727.1"/>
    </source>
</evidence>
<evidence type="ECO:0000256" key="1">
    <source>
        <dbReference type="ARBA" id="ARBA00022553"/>
    </source>
</evidence>
<evidence type="ECO:0000259" key="4">
    <source>
        <dbReference type="PROSITE" id="PS50110"/>
    </source>
</evidence>
<feature type="domain" description="Response regulatory" evidence="4">
    <location>
        <begin position="40"/>
        <end position="152"/>
    </location>
</feature>
<dbReference type="Pfam" id="PF00072">
    <property type="entry name" value="Response_reg"/>
    <property type="match status" value="1"/>
</dbReference>
<dbReference type="Gene3D" id="3.40.50.2300">
    <property type="match status" value="1"/>
</dbReference>
<organism evidence="5 6">
    <name type="scientific">Novosphingobium panipatense</name>
    <dbReference type="NCBI Taxonomy" id="428991"/>
    <lineage>
        <taxon>Bacteria</taxon>
        <taxon>Pseudomonadati</taxon>
        <taxon>Pseudomonadota</taxon>
        <taxon>Alphaproteobacteria</taxon>
        <taxon>Sphingomonadales</taxon>
        <taxon>Sphingomonadaceae</taxon>
        <taxon>Novosphingobium</taxon>
    </lineage>
</organism>
<dbReference type="InterPro" id="IPR001789">
    <property type="entry name" value="Sig_transdc_resp-reg_receiver"/>
</dbReference>
<dbReference type="PANTHER" id="PTHR44591:SF3">
    <property type="entry name" value="RESPONSE REGULATORY DOMAIN-CONTAINING PROTEIN"/>
    <property type="match status" value="1"/>
</dbReference>
<comment type="caution">
    <text evidence="5">The sequence shown here is derived from an EMBL/GenBank/DDBJ whole genome shotgun (WGS) entry which is preliminary data.</text>
</comment>
<keyword evidence="1 2" id="KW-0597">Phosphoprotein</keyword>
<name>A0ABY1QUD3_9SPHN</name>
<proteinExistence type="predicted"/>
<feature type="modified residue" description="4-aspartylphosphate" evidence="2">
    <location>
        <position position="90"/>
    </location>
</feature>
<evidence type="ECO:0000256" key="3">
    <source>
        <dbReference type="SAM" id="MobiDB-lite"/>
    </source>
</evidence>
<gene>
    <name evidence="5" type="ORF">SAMN06296065_11519</name>
</gene>
<dbReference type="InterPro" id="IPR050595">
    <property type="entry name" value="Bact_response_regulator"/>
</dbReference>
<dbReference type="SUPFAM" id="SSF52172">
    <property type="entry name" value="CheY-like"/>
    <property type="match status" value="1"/>
</dbReference>
<dbReference type="PROSITE" id="PS50110">
    <property type="entry name" value="RESPONSE_REGULATORY"/>
    <property type="match status" value="1"/>
</dbReference>
<dbReference type="EMBL" id="FXUI01000015">
    <property type="protein sequence ID" value="SMP80727.1"/>
    <property type="molecule type" value="Genomic_DNA"/>
</dbReference>
<dbReference type="Proteomes" id="UP001157910">
    <property type="component" value="Unassembled WGS sequence"/>
</dbReference>
<evidence type="ECO:0000313" key="6">
    <source>
        <dbReference type="Proteomes" id="UP001157910"/>
    </source>
</evidence>